<dbReference type="FunCoup" id="E1ZI92">
    <property type="interactions" value="72"/>
</dbReference>
<proteinExistence type="predicted"/>
<dbReference type="GeneID" id="17353817"/>
<accession>E1ZI92</accession>
<dbReference type="Proteomes" id="UP000008141">
    <property type="component" value="Unassembled WGS sequence"/>
</dbReference>
<feature type="non-terminal residue" evidence="4">
    <location>
        <position position="1"/>
    </location>
</feature>
<keyword evidence="2" id="KW-0934">Plastid</keyword>
<organism evidence="5">
    <name type="scientific">Chlorella variabilis</name>
    <name type="common">Green alga</name>
    <dbReference type="NCBI Taxonomy" id="554065"/>
    <lineage>
        <taxon>Eukaryota</taxon>
        <taxon>Viridiplantae</taxon>
        <taxon>Chlorophyta</taxon>
        <taxon>core chlorophytes</taxon>
        <taxon>Trebouxiophyceae</taxon>
        <taxon>Chlorellales</taxon>
        <taxon>Chlorellaceae</taxon>
        <taxon>Chlorella clade</taxon>
        <taxon>Chlorella</taxon>
    </lineage>
</organism>
<dbReference type="GO" id="GO:0009536">
    <property type="term" value="C:plastid"/>
    <property type="evidence" value="ECO:0007669"/>
    <property type="project" value="UniProtKB-SubCell"/>
</dbReference>
<evidence type="ECO:0000256" key="2">
    <source>
        <dbReference type="ARBA" id="ARBA00022640"/>
    </source>
</evidence>
<name>E1ZI92_CHLVA</name>
<feature type="domain" description="Plastid lipid-associated protein/fibrillin conserved" evidence="3">
    <location>
        <begin position="3"/>
        <end position="162"/>
    </location>
</feature>
<protein>
    <recommendedName>
        <fullName evidence="3">Plastid lipid-associated protein/fibrillin conserved domain-containing protein</fullName>
    </recommendedName>
</protein>
<evidence type="ECO:0000256" key="1">
    <source>
        <dbReference type="ARBA" id="ARBA00004474"/>
    </source>
</evidence>
<evidence type="ECO:0000313" key="4">
    <source>
        <dbReference type="EMBL" id="EFN54114.1"/>
    </source>
</evidence>
<keyword evidence="5" id="KW-1185">Reference proteome</keyword>
<feature type="non-terminal residue" evidence="4">
    <location>
        <position position="164"/>
    </location>
</feature>
<gene>
    <name evidence="4" type="ORF">CHLNCDRAFT_13193</name>
</gene>
<dbReference type="Pfam" id="PF04755">
    <property type="entry name" value="PAP_fibrillin"/>
    <property type="match status" value="1"/>
</dbReference>
<dbReference type="RefSeq" id="XP_005846216.1">
    <property type="nucleotide sequence ID" value="XM_005846154.1"/>
</dbReference>
<dbReference type="PANTHER" id="PTHR31906">
    <property type="entry name" value="PLASTID-LIPID-ASSOCIATED PROTEIN 4, CHLOROPLASTIC-RELATED"/>
    <property type="match status" value="1"/>
</dbReference>
<dbReference type="AlphaFoldDB" id="E1ZI92"/>
<dbReference type="InterPro" id="IPR006843">
    <property type="entry name" value="PAP/fibrillin_dom"/>
</dbReference>
<evidence type="ECO:0000259" key="3">
    <source>
        <dbReference type="Pfam" id="PF04755"/>
    </source>
</evidence>
<dbReference type="eggNOG" id="ENOG502QVAR">
    <property type="taxonomic scope" value="Eukaryota"/>
</dbReference>
<dbReference type="OrthoDB" id="423069at2759"/>
<evidence type="ECO:0000313" key="5">
    <source>
        <dbReference type="Proteomes" id="UP000008141"/>
    </source>
</evidence>
<reference evidence="4 5" key="1">
    <citation type="journal article" date="2010" name="Plant Cell">
        <title>The Chlorella variabilis NC64A genome reveals adaptation to photosymbiosis, coevolution with viruses, and cryptic sex.</title>
        <authorList>
            <person name="Blanc G."/>
            <person name="Duncan G."/>
            <person name="Agarkova I."/>
            <person name="Borodovsky M."/>
            <person name="Gurnon J."/>
            <person name="Kuo A."/>
            <person name="Lindquist E."/>
            <person name="Lucas S."/>
            <person name="Pangilinan J."/>
            <person name="Polle J."/>
            <person name="Salamov A."/>
            <person name="Terry A."/>
            <person name="Yamada T."/>
            <person name="Dunigan D.D."/>
            <person name="Grigoriev I.V."/>
            <person name="Claverie J.M."/>
            <person name="Van Etten J.L."/>
        </authorList>
    </citation>
    <scope>NUCLEOTIDE SEQUENCE [LARGE SCALE GENOMIC DNA]</scope>
    <source>
        <strain evidence="4 5">NC64A</strain>
    </source>
</reference>
<dbReference type="InterPro" id="IPR039633">
    <property type="entry name" value="PAP"/>
</dbReference>
<comment type="subcellular location">
    <subcellularLocation>
        <location evidence="1">Plastid</location>
    </subcellularLocation>
</comment>
<dbReference type="OMA" id="MERAPYN"/>
<dbReference type="KEGG" id="cvr:CHLNCDRAFT_13193"/>
<dbReference type="InParanoid" id="E1ZI92"/>
<dbReference type="EMBL" id="GL433848">
    <property type="protein sequence ID" value="EFN54114.1"/>
    <property type="molecule type" value="Genomic_DNA"/>
</dbReference>
<sequence>AVQRLLDSIEGTERGLNPDQREAVLAAAAGLVVYGAGQTTTNAEALSGTWRLLWTTEKETLFILEKAGWFGTKAGETCQVIDVEGGTLQNVITFPPAGAFIVDSSIEIVGPQRTEFQFTGATLLTEDRALKLPPFGKGWFDTVYLDAEIRVAQDSRGDTLVVAR</sequence>